<dbReference type="Proteomes" id="UP000077202">
    <property type="component" value="Unassembled WGS sequence"/>
</dbReference>
<feature type="region of interest" description="Disordered" evidence="1">
    <location>
        <begin position="43"/>
        <end position="74"/>
    </location>
</feature>
<dbReference type="AlphaFoldDB" id="A0A176VTG4"/>
<dbReference type="PANTHER" id="PTHR42648">
    <property type="entry name" value="TRANSPOSASE, PUTATIVE-RELATED"/>
    <property type="match status" value="1"/>
</dbReference>
<protein>
    <recommendedName>
        <fullName evidence="2">Retroviral polymerase SH3-like domain-containing protein</fullName>
    </recommendedName>
</protein>
<accession>A0A176VTG4</accession>
<organism evidence="3 4">
    <name type="scientific">Marchantia polymorpha subsp. ruderalis</name>
    <dbReference type="NCBI Taxonomy" id="1480154"/>
    <lineage>
        <taxon>Eukaryota</taxon>
        <taxon>Viridiplantae</taxon>
        <taxon>Streptophyta</taxon>
        <taxon>Embryophyta</taxon>
        <taxon>Marchantiophyta</taxon>
        <taxon>Marchantiopsida</taxon>
        <taxon>Marchantiidae</taxon>
        <taxon>Marchantiales</taxon>
        <taxon>Marchantiaceae</taxon>
        <taxon>Marchantia</taxon>
    </lineage>
</organism>
<sequence length="415" mass="46607">MTAKKMPSETLNLGPHSLDMEKGNATLRWYTKMYRWLLNTSSKSQVGSSDGFPDSPRKHEPKQQIRKSRKVKEDTLPSYTESVMHFSSGGIGDLQVLDAEQDKLSGVGAHDDHQTPGARPVGSNRARQHGIQRGSSGAIDRSIPPEMLSTIGRKPTAKEAWEAVKIMWMGVDRVRKGNAQKLRRDFNNIAFKDGKSVDDFYIRITGLVNNLRLLNDTINEIKAAKGEQCRYWKKYVHWERDCRKKKRDKAANLVQAQEEEEDKPAPMMAHVASIISPAHDEVAIADGRVCLNEERATVQRGALASSSKLAESELLSSKSEAVGVIKKFQAGVEVKTRRKLRTLRTDQGGEFISVTFGLHDMTPYEAWHKKKPAVHFMHTFGCIAHVKKTRPHAKKLDDKSIKMVFVGYELGSNGY</sequence>
<reference evidence="3" key="1">
    <citation type="submission" date="2016-03" db="EMBL/GenBank/DDBJ databases">
        <title>Mechanisms controlling the formation of the plant cell surface in tip-growing cells are functionally conserved among land plants.</title>
        <authorList>
            <person name="Honkanen S."/>
            <person name="Jones V.A."/>
            <person name="Morieri G."/>
            <person name="Champion C."/>
            <person name="Hetherington A.J."/>
            <person name="Kelly S."/>
            <person name="Saint-Marcoux D."/>
            <person name="Proust H."/>
            <person name="Prescott H."/>
            <person name="Dolan L."/>
        </authorList>
    </citation>
    <scope>NUCLEOTIDE SEQUENCE [LARGE SCALE GENOMIC DNA]</scope>
    <source>
        <tissue evidence="3">Whole gametophyte</tissue>
    </source>
</reference>
<feature type="domain" description="Retroviral polymerase SH3-like" evidence="2">
    <location>
        <begin position="382"/>
        <end position="415"/>
    </location>
</feature>
<feature type="region of interest" description="Disordered" evidence="1">
    <location>
        <begin position="106"/>
        <end position="143"/>
    </location>
</feature>
<dbReference type="PANTHER" id="PTHR42648:SF25">
    <property type="entry name" value="RNA-DIRECTED DNA POLYMERASE"/>
    <property type="match status" value="1"/>
</dbReference>
<evidence type="ECO:0000313" key="3">
    <source>
        <dbReference type="EMBL" id="OAE24027.1"/>
    </source>
</evidence>
<evidence type="ECO:0000256" key="1">
    <source>
        <dbReference type="SAM" id="MobiDB-lite"/>
    </source>
</evidence>
<evidence type="ECO:0000313" key="4">
    <source>
        <dbReference type="Proteomes" id="UP000077202"/>
    </source>
</evidence>
<dbReference type="Pfam" id="PF25597">
    <property type="entry name" value="SH3_retrovirus"/>
    <property type="match status" value="1"/>
</dbReference>
<gene>
    <name evidence="3" type="ORF">AXG93_4079s1160</name>
</gene>
<proteinExistence type="predicted"/>
<dbReference type="Pfam" id="PF14223">
    <property type="entry name" value="Retrotran_gag_2"/>
    <property type="match status" value="1"/>
</dbReference>
<dbReference type="EMBL" id="LVLJ01002688">
    <property type="protein sequence ID" value="OAE24027.1"/>
    <property type="molecule type" value="Genomic_DNA"/>
</dbReference>
<comment type="caution">
    <text evidence="3">The sequence shown here is derived from an EMBL/GenBank/DDBJ whole genome shotgun (WGS) entry which is preliminary data.</text>
</comment>
<dbReference type="InterPro" id="IPR039537">
    <property type="entry name" value="Retrotran_Ty1/copia-like"/>
</dbReference>
<dbReference type="InterPro" id="IPR057670">
    <property type="entry name" value="SH3_retrovirus"/>
</dbReference>
<name>A0A176VTG4_MARPO</name>
<keyword evidence="4" id="KW-1185">Reference proteome</keyword>
<evidence type="ECO:0000259" key="2">
    <source>
        <dbReference type="Pfam" id="PF25597"/>
    </source>
</evidence>